<organism evidence="1 2">
    <name type="scientific">Pinctada imbricata</name>
    <name type="common">Atlantic pearl-oyster</name>
    <name type="synonym">Pinctada martensii</name>
    <dbReference type="NCBI Taxonomy" id="66713"/>
    <lineage>
        <taxon>Eukaryota</taxon>
        <taxon>Metazoa</taxon>
        <taxon>Spiralia</taxon>
        <taxon>Lophotrochozoa</taxon>
        <taxon>Mollusca</taxon>
        <taxon>Bivalvia</taxon>
        <taxon>Autobranchia</taxon>
        <taxon>Pteriomorphia</taxon>
        <taxon>Pterioida</taxon>
        <taxon>Pterioidea</taxon>
        <taxon>Pteriidae</taxon>
        <taxon>Pinctada</taxon>
    </lineage>
</organism>
<dbReference type="GO" id="GO:0043161">
    <property type="term" value="P:proteasome-mediated ubiquitin-dependent protein catabolic process"/>
    <property type="evidence" value="ECO:0007669"/>
    <property type="project" value="TreeGrafter"/>
</dbReference>
<comment type="caution">
    <text evidence="1">The sequence shown here is derived from an EMBL/GenBank/DDBJ whole genome shotgun (WGS) entry which is preliminary data.</text>
</comment>
<gene>
    <name evidence="1" type="ORF">FSP39_013055</name>
</gene>
<protein>
    <submittedName>
        <fullName evidence="1">Uncharacterized protein</fullName>
    </submittedName>
</protein>
<dbReference type="PANTHER" id="PTHR24104">
    <property type="entry name" value="E3 UBIQUITIN-PROTEIN LIGASE NHLRC1-RELATED"/>
    <property type="match status" value="1"/>
</dbReference>
<dbReference type="GO" id="GO:0008270">
    <property type="term" value="F:zinc ion binding"/>
    <property type="evidence" value="ECO:0007669"/>
    <property type="project" value="UniProtKB-KW"/>
</dbReference>
<accession>A0AA89C2F3</accession>
<dbReference type="GO" id="GO:0000209">
    <property type="term" value="P:protein polyubiquitination"/>
    <property type="evidence" value="ECO:0007669"/>
    <property type="project" value="TreeGrafter"/>
</dbReference>
<dbReference type="Proteomes" id="UP001186944">
    <property type="component" value="Unassembled WGS sequence"/>
</dbReference>
<evidence type="ECO:0000313" key="1">
    <source>
        <dbReference type="EMBL" id="KAK3106116.1"/>
    </source>
</evidence>
<keyword evidence="2" id="KW-1185">Reference proteome</keyword>
<evidence type="ECO:0000313" key="2">
    <source>
        <dbReference type="Proteomes" id="UP001186944"/>
    </source>
</evidence>
<dbReference type="Gene3D" id="2.120.10.30">
    <property type="entry name" value="TolB, C-terminal domain"/>
    <property type="match status" value="1"/>
</dbReference>
<proteinExistence type="predicted"/>
<dbReference type="EMBL" id="VSWD01000003">
    <property type="protein sequence ID" value="KAK3106116.1"/>
    <property type="molecule type" value="Genomic_DNA"/>
</dbReference>
<name>A0AA89C2F3_PINIB</name>
<dbReference type="AlphaFoldDB" id="A0AA89C2F3"/>
<sequence>MAATMMSTFQSPVKGWPSVCTSKEGNVWLGGNQSKEIVMVDTQGRVLQRRNVPNRPHALAIMDCGDVILASVCENEKNLVSRLQADGSEQVLFDASPSTNMGVSVTADQKILICTWDGRAVRTNGDGTVVERLYNGSGDGATMYAIENIDGNIYISDMKAHAIVLVSESGGVLSTITKTIEGKDLGWPLGLAMDRKGNLLCLDGENHCVYIMDQNQKLRELVGREHGIQEPRQLDVDNHNNLWIGQFDGTVHIVKYLD</sequence>
<dbReference type="PANTHER" id="PTHR24104:SF25">
    <property type="entry name" value="PROTEIN LIN-41"/>
    <property type="match status" value="1"/>
</dbReference>
<dbReference type="InterPro" id="IPR011042">
    <property type="entry name" value="6-blade_b-propeller_TolB-like"/>
</dbReference>
<reference evidence="1" key="1">
    <citation type="submission" date="2019-08" db="EMBL/GenBank/DDBJ databases">
        <title>The improved chromosome-level genome for the pearl oyster Pinctada fucata martensii using PacBio sequencing and Hi-C.</title>
        <authorList>
            <person name="Zheng Z."/>
        </authorList>
    </citation>
    <scope>NUCLEOTIDE SEQUENCE</scope>
    <source>
        <strain evidence="1">ZZ-2019</strain>
        <tissue evidence="1">Adductor muscle</tissue>
    </source>
</reference>
<dbReference type="GO" id="GO:0061630">
    <property type="term" value="F:ubiquitin protein ligase activity"/>
    <property type="evidence" value="ECO:0007669"/>
    <property type="project" value="TreeGrafter"/>
</dbReference>
<dbReference type="SUPFAM" id="SSF101898">
    <property type="entry name" value="NHL repeat"/>
    <property type="match status" value="1"/>
</dbReference>
<dbReference type="InterPro" id="IPR050952">
    <property type="entry name" value="TRIM-NHL_E3_ligases"/>
</dbReference>